<sequence>MKCSKAGQFYGKTNETVFLDGLILNDADYLHDRVDWHYHENAYFTFILQGSVLEGNKKAINECTAGSLLFHHWQDAHYNVGSKEFTRGFHVEIKPSWFAAFDIPATVTEGSLNIADPAVKILMYSIFKETKLAGKAGQLAIDALLIEIFGLLSKATKDAGKRKPQWVNKVKDALHAAPDSWQLIDLARLGNIHPVHLSRDFPKYFHATLGDYIRSIKIQRALSLLPNKDLSLTDIAIECDFADQSHFIRSFKASQQLTPLRYRKLLLKKEPR</sequence>
<keyword evidence="7" id="KW-1185">Reference proteome</keyword>
<dbReference type="InterPro" id="IPR050204">
    <property type="entry name" value="AraC_XylS_family_regulators"/>
</dbReference>
<dbReference type="AlphaFoldDB" id="A0A3B7MKH9"/>
<dbReference type="PANTHER" id="PTHR46796:SF13">
    <property type="entry name" value="HTH-TYPE TRANSCRIPTIONAL ACTIVATOR RHAS"/>
    <property type="match status" value="1"/>
</dbReference>
<evidence type="ECO:0000256" key="2">
    <source>
        <dbReference type="ARBA" id="ARBA00023015"/>
    </source>
</evidence>
<dbReference type="Proteomes" id="UP000263900">
    <property type="component" value="Chromosome"/>
</dbReference>
<evidence type="ECO:0000259" key="5">
    <source>
        <dbReference type="PROSITE" id="PS01124"/>
    </source>
</evidence>
<evidence type="ECO:0000256" key="4">
    <source>
        <dbReference type="ARBA" id="ARBA00023163"/>
    </source>
</evidence>
<dbReference type="Gene3D" id="1.10.10.60">
    <property type="entry name" value="Homeodomain-like"/>
    <property type="match status" value="1"/>
</dbReference>
<dbReference type="InterPro" id="IPR009057">
    <property type="entry name" value="Homeodomain-like_sf"/>
</dbReference>
<dbReference type="PANTHER" id="PTHR46796">
    <property type="entry name" value="HTH-TYPE TRANSCRIPTIONAL ACTIVATOR RHAS-RELATED"/>
    <property type="match status" value="1"/>
</dbReference>
<dbReference type="EMBL" id="CP032157">
    <property type="protein sequence ID" value="AXY74972.1"/>
    <property type="molecule type" value="Genomic_DNA"/>
</dbReference>
<dbReference type="Pfam" id="PF12833">
    <property type="entry name" value="HTH_18"/>
    <property type="match status" value="1"/>
</dbReference>
<dbReference type="RefSeq" id="WP_119050855.1">
    <property type="nucleotide sequence ID" value="NZ_CP032157.1"/>
</dbReference>
<proteinExistence type="predicted"/>
<dbReference type="KEGG" id="pseg:D3H65_13690"/>
<name>A0A3B7MKH9_9BACT</name>
<dbReference type="OrthoDB" id="511992at2"/>
<keyword evidence="3" id="KW-0238">DNA-binding</keyword>
<dbReference type="SUPFAM" id="SSF46689">
    <property type="entry name" value="Homeodomain-like"/>
    <property type="match status" value="1"/>
</dbReference>
<dbReference type="GO" id="GO:0043565">
    <property type="term" value="F:sequence-specific DNA binding"/>
    <property type="evidence" value="ECO:0007669"/>
    <property type="project" value="InterPro"/>
</dbReference>
<feature type="domain" description="HTH araC/xylS-type" evidence="5">
    <location>
        <begin position="164"/>
        <end position="265"/>
    </location>
</feature>
<dbReference type="SUPFAM" id="SSF51215">
    <property type="entry name" value="Regulatory protein AraC"/>
    <property type="match status" value="1"/>
</dbReference>
<organism evidence="6 7">
    <name type="scientific">Paraflavitalea soli</name>
    <dbReference type="NCBI Taxonomy" id="2315862"/>
    <lineage>
        <taxon>Bacteria</taxon>
        <taxon>Pseudomonadati</taxon>
        <taxon>Bacteroidota</taxon>
        <taxon>Chitinophagia</taxon>
        <taxon>Chitinophagales</taxon>
        <taxon>Chitinophagaceae</taxon>
        <taxon>Paraflavitalea</taxon>
    </lineage>
</organism>
<dbReference type="GO" id="GO:0003700">
    <property type="term" value="F:DNA-binding transcription factor activity"/>
    <property type="evidence" value="ECO:0007669"/>
    <property type="project" value="InterPro"/>
</dbReference>
<keyword evidence="1" id="KW-0963">Cytoplasm</keyword>
<gene>
    <name evidence="6" type="ORF">D3H65_13690</name>
</gene>
<protein>
    <submittedName>
        <fullName evidence="6">AraC family transcriptional regulator</fullName>
    </submittedName>
</protein>
<keyword evidence="4" id="KW-0804">Transcription</keyword>
<evidence type="ECO:0000313" key="6">
    <source>
        <dbReference type="EMBL" id="AXY74972.1"/>
    </source>
</evidence>
<dbReference type="PROSITE" id="PS01124">
    <property type="entry name" value="HTH_ARAC_FAMILY_2"/>
    <property type="match status" value="1"/>
</dbReference>
<evidence type="ECO:0000256" key="1">
    <source>
        <dbReference type="ARBA" id="ARBA00022490"/>
    </source>
</evidence>
<dbReference type="InterPro" id="IPR018060">
    <property type="entry name" value="HTH_AraC"/>
</dbReference>
<reference evidence="6 7" key="1">
    <citation type="submission" date="2018-09" db="EMBL/GenBank/DDBJ databases">
        <title>Genome sequencing of strain 6GH32-13.</title>
        <authorList>
            <person name="Weon H.-Y."/>
            <person name="Heo J."/>
            <person name="Kwon S.-W."/>
        </authorList>
    </citation>
    <scope>NUCLEOTIDE SEQUENCE [LARGE SCALE GENOMIC DNA]</scope>
    <source>
        <strain evidence="6 7">5GH32-13</strain>
    </source>
</reference>
<accession>A0A3B7MKH9</accession>
<keyword evidence="2" id="KW-0805">Transcription regulation</keyword>
<evidence type="ECO:0000313" key="7">
    <source>
        <dbReference type="Proteomes" id="UP000263900"/>
    </source>
</evidence>
<evidence type="ECO:0000256" key="3">
    <source>
        <dbReference type="ARBA" id="ARBA00023125"/>
    </source>
</evidence>
<dbReference type="SMART" id="SM00342">
    <property type="entry name" value="HTH_ARAC"/>
    <property type="match status" value="1"/>
</dbReference>
<dbReference type="InterPro" id="IPR037923">
    <property type="entry name" value="HTH-like"/>
</dbReference>